<dbReference type="RefSeq" id="WP_024003199.1">
    <property type="nucleotide sequence ID" value="NZ_KI650979.1"/>
</dbReference>
<name>V8QXK8_9BURK</name>
<dbReference type="GO" id="GO:0005886">
    <property type="term" value="C:plasma membrane"/>
    <property type="evidence" value="ECO:0007669"/>
    <property type="project" value="TreeGrafter"/>
</dbReference>
<reference evidence="9 10" key="1">
    <citation type="journal article" date="2014" name="Genome Announc.">
        <title>Draft Genome Sequence of Advenella kashmirensis Strain W13003, a Polycyclic Aromatic Hydrocarbon-Degrading Bacterium.</title>
        <authorList>
            <person name="Wang X."/>
            <person name="Jin D."/>
            <person name="Zhou L."/>
            <person name="Wu L."/>
            <person name="An W."/>
            <person name="Zhao L."/>
        </authorList>
    </citation>
    <scope>NUCLEOTIDE SEQUENCE [LARGE SCALE GENOMIC DNA]</scope>
    <source>
        <strain evidence="9 10">W13003</strain>
    </source>
</reference>
<dbReference type="InterPro" id="IPR036250">
    <property type="entry name" value="AcylCo_DH-like_C"/>
</dbReference>
<evidence type="ECO:0000256" key="1">
    <source>
        <dbReference type="ARBA" id="ARBA00001974"/>
    </source>
</evidence>
<dbReference type="AlphaFoldDB" id="V8QXK8"/>
<evidence type="ECO:0000256" key="5">
    <source>
        <dbReference type="ARBA" id="ARBA00023002"/>
    </source>
</evidence>
<gene>
    <name evidence="9" type="ORF">W822_00640</name>
</gene>
<protein>
    <submittedName>
        <fullName evidence="9">Acyl-CoA dehydrogenase</fullName>
    </submittedName>
</protein>
<evidence type="ECO:0000259" key="8">
    <source>
        <dbReference type="Pfam" id="PF02771"/>
    </source>
</evidence>
<dbReference type="eggNOG" id="COG1960">
    <property type="taxonomic scope" value="Bacteria"/>
</dbReference>
<keyword evidence="10" id="KW-1185">Reference proteome</keyword>
<dbReference type="Pfam" id="PF00441">
    <property type="entry name" value="Acyl-CoA_dh_1"/>
    <property type="match status" value="2"/>
</dbReference>
<dbReference type="Gene3D" id="1.20.140.10">
    <property type="entry name" value="Butyryl-CoA Dehydrogenase, subunit A, domain 3"/>
    <property type="match status" value="2"/>
</dbReference>
<dbReference type="SUPFAM" id="SSF47203">
    <property type="entry name" value="Acyl-CoA dehydrogenase C-terminal domain-like"/>
    <property type="match status" value="2"/>
</dbReference>
<evidence type="ECO:0000256" key="3">
    <source>
        <dbReference type="ARBA" id="ARBA00022630"/>
    </source>
</evidence>
<proteinExistence type="inferred from homology"/>
<evidence type="ECO:0000313" key="9">
    <source>
        <dbReference type="EMBL" id="ETF03764.1"/>
    </source>
</evidence>
<keyword evidence="3" id="KW-0285">Flavoprotein</keyword>
<dbReference type="OrthoDB" id="9770681at2"/>
<keyword evidence="5" id="KW-0560">Oxidoreductase</keyword>
<dbReference type="SUPFAM" id="SSF56645">
    <property type="entry name" value="Acyl-CoA dehydrogenase NM domain-like"/>
    <property type="match status" value="2"/>
</dbReference>
<dbReference type="InterPro" id="IPR006091">
    <property type="entry name" value="Acyl-CoA_Oxase/DH_mid-dom"/>
</dbReference>
<evidence type="ECO:0000256" key="4">
    <source>
        <dbReference type="ARBA" id="ARBA00022827"/>
    </source>
</evidence>
<dbReference type="Pfam" id="PF02771">
    <property type="entry name" value="Acyl-CoA_dh_N"/>
    <property type="match status" value="1"/>
</dbReference>
<dbReference type="FunFam" id="2.40.110.10:FF:000002">
    <property type="entry name" value="Acyl-CoA dehydrogenase fadE12"/>
    <property type="match status" value="1"/>
</dbReference>
<dbReference type="PANTHER" id="PTHR43292">
    <property type="entry name" value="ACYL-COA DEHYDROGENASE"/>
    <property type="match status" value="1"/>
</dbReference>
<dbReference type="EMBL" id="AYXT01000001">
    <property type="protein sequence ID" value="ETF03764.1"/>
    <property type="molecule type" value="Genomic_DNA"/>
</dbReference>
<evidence type="ECO:0000259" key="7">
    <source>
        <dbReference type="Pfam" id="PF02770"/>
    </source>
</evidence>
<feature type="domain" description="Acyl-CoA dehydrogenase/oxidase N-terminal" evidence="8">
    <location>
        <begin position="371"/>
        <end position="480"/>
    </location>
</feature>
<dbReference type="InterPro" id="IPR009075">
    <property type="entry name" value="AcylCo_DH/oxidase_C"/>
</dbReference>
<keyword evidence="4" id="KW-0274">FAD</keyword>
<dbReference type="InterPro" id="IPR013786">
    <property type="entry name" value="AcylCoA_DH/ox_N"/>
</dbReference>
<comment type="cofactor">
    <cofactor evidence="1">
        <name>FAD</name>
        <dbReference type="ChEBI" id="CHEBI:57692"/>
    </cofactor>
</comment>
<accession>V8QXK8</accession>
<dbReference type="Gene3D" id="2.40.110.10">
    <property type="entry name" value="Butyryl-CoA Dehydrogenase, subunit A, domain 2"/>
    <property type="match status" value="1"/>
</dbReference>
<dbReference type="InterPro" id="IPR052161">
    <property type="entry name" value="Mycobact_Acyl-CoA_DH"/>
</dbReference>
<dbReference type="Pfam" id="PF02770">
    <property type="entry name" value="Acyl-CoA_dh_M"/>
    <property type="match status" value="1"/>
</dbReference>
<comment type="similarity">
    <text evidence="2">Belongs to the acyl-CoA dehydrogenase family.</text>
</comment>
<dbReference type="STRING" id="1424334.W822_00640"/>
<dbReference type="GO" id="GO:0050660">
    <property type="term" value="F:flavin adenine dinucleotide binding"/>
    <property type="evidence" value="ECO:0007669"/>
    <property type="project" value="InterPro"/>
</dbReference>
<dbReference type="Gene3D" id="1.10.540.10">
    <property type="entry name" value="Acyl-CoA dehydrogenase/oxidase, N-terminal domain"/>
    <property type="match status" value="2"/>
</dbReference>
<feature type="domain" description="Acyl-CoA oxidase/dehydrogenase middle" evidence="7">
    <location>
        <begin position="486"/>
        <end position="577"/>
    </location>
</feature>
<dbReference type="Proteomes" id="UP000018733">
    <property type="component" value="Unassembled WGS sequence"/>
</dbReference>
<evidence type="ECO:0000259" key="6">
    <source>
        <dbReference type="Pfam" id="PF00441"/>
    </source>
</evidence>
<dbReference type="HOGENOM" id="CLU_018204_9_3_4"/>
<evidence type="ECO:0000313" key="10">
    <source>
        <dbReference type="Proteomes" id="UP000018733"/>
    </source>
</evidence>
<dbReference type="GO" id="GO:0016627">
    <property type="term" value="F:oxidoreductase activity, acting on the CH-CH group of donors"/>
    <property type="evidence" value="ECO:0007669"/>
    <property type="project" value="InterPro"/>
</dbReference>
<dbReference type="InterPro" id="IPR009100">
    <property type="entry name" value="AcylCoA_DH/oxidase_NM_dom_sf"/>
</dbReference>
<dbReference type="PATRIC" id="fig|1424334.3.peg.133"/>
<comment type="caution">
    <text evidence="9">The sequence shown here is derived from an EMBL/GenBank/DDBJ whole genome shotgun (WGS) entry which is preliminary data.</text>
</comment>
<dbReference type="InterPro" id="IPR046373">
    <property type="entry name" value="Acyl-CoA_Oxase/DH_mid-dom_sf"/>
</dbReference>
<dbReference type="InterPro" id="IPR037069">
    <property type="entry name" value="AcylCoA_DH/ox_N_sf"/>
</dbReference>
<feature type="domain" description="Acyl-CoA dehydrogenase/oxidase C-terminal" evidence="6">
    <location>
        <begin position="590"/>
        <end position="745"/>
    </location>
</feature>
<dbReference type="PANTHER" id="PTHR43292:SF3">
    <property type="entry name" value="ACYL-COA DEHYDROGENASE FADE29"/>
    <property type="match status" value="1"/>
</dbReference>
<organism evidence="9 10">
    <name type="scientific">Advenella kashmirensis W13003</name>
    <dbReference type="NCBI Taxonomy" id="1424334"/>
    <lineage>
        <taxon>Bacteria</taxon>
        <taxon>Pseudomonadati</taxon>
        <taxon>Pseudomonadota</taxon>
        <taxon>Betaproteobacteria</taxon>
        <taxon>Burkholderiales</taxon>
        <taxon>Alcaligenaceae</taxon>
    </lineage>
</organism>
<feature type="domain" description="Acyl-CoA dehydrogenase/oxidase C-terminal" evidence="6">
    <location>
        <begin position="223"/>
        <end position="342"/>
    </location>
</feature>
<evidence type="ECO:0000256" key="2">
    <source>
        <dbReference type="ARBA" id="ARBA00009347"/>
    </source>
</evidence>
<sequence length="751" mass="82787">MDTISLLDTHERQLLRDSVRALLQEHASTTDAASSASQQAPENIGRRLADLGIFTLGSEPQDGYIREICAVMQELGRAACAVPLSGASLFNLSLASCSNAGSALSELSQAIQSGEARIGCSFAAWERQAQDAKVIIRNDTITVALDAIESASALTHLMVATHVNEAAGFAIVDLADSHTAIVPDQLLGTTGYSHIRITQAPFAFLNMAGSKVQDLHLLMKLFLLARAYGAAEKDFSDVIEYARVRHQFSRPIGSFQAIQHKLANCFIDLEGTRLIQEYAAAQFDFQNPNWRYFVSAALTFGNRRLKQIALEIHHTYGANGYADDHEAARHFRTIHIDTTVNGGWHKARADLADCLFNDGFTQLPEYDLGEKANTLRLAVRQWLEQNWSADSRAAFKQQNFEQREYDPLFARAFGTTGWIGLSWPKHMGGLAGSAHEQLALIEELERVDAPRVGASIQSNALIMFGTPAQQAKYLPEILQGQAMHGMGYSEPQAGSDLAALQTTAVRDGEDWIINGQKIWTTTWWGKYMFLAARTDTQAKPKHAGISMFIVPMDTQGITIHPAKTMYDGSFSNIFYDNVRIPADSLIGPINQGWRVLTEALSYERGLIGGGIVLKVARAYNQLLDYLKRDAYNRTSSSPDAEIKNMMAELAADIEAGRQLMLHCAELAQDGVTPPHYGAMSKVFSGELMERFGEAALEMLGERGLLSQHSEHAILDGRFEQMLRHSLMWVISIGTNEIQRSLIAQKGLGLPR</sequence>